<dbReference type="EMBL" id="JAFNEN010000948">
    <property type="protein sequence ID" value="KAG8175812.1"/>
    <property type="molecule type" value="Genomic_DNA"/>
</dbReference>
<dbReference type="SMART" id="SM00355">
    <property type="entry name" value="ZnF_C2H2"/>
    <property type="match status" value="1"/>
</dbReference>
<accession>A0AAV6TUN4</accession>
<feature type="domain" description="C2H2-type" evidence="3">
    <location>
        <begin position="424"/>
        <end position="451"/>
    </location>
</feature>
<gene>
    <name evidence="4" type="ORF">JTE90_013363</name>
</gene>
<dbReference type="AlphaFoldDB" id="A0AAV6TUN4"/>
<organism evidence="4 5">
    <name type="scientific">Oedothorax gibbosus</name>
    <dbReference type="NCBI Taxonomy" id="931172"/>
    <lineage>
        <taxon>Eukaryota</taxon>
        <taxon>Metazoa</taxon>
        <taxon>Ecdysozoa</taxon>
        <taxon>Arthropoda</taxon>
        <taxon>Chelicerata</taxon>
        <taxon>Arachnida</taxon>
        <taxon>Araneae</taxon>
        <taxon>Araneomorphae</taxon>
        <taxon>Entelegynae</taxon>
        <taxon>Araneoidea</taxon>
        <taxon>Linyphiidae</taxon>
        <taxon>Erigoninae</taxon>
        <taxon>Oedothorax</taxon>
    </lineage>
</organism>
<evidence type="ECO:0000256" key="1">
    <source>
        <dbReference type="PROSITE-ProRule" id="PRU00042"/>
    </source>
</evidence>
<protein>
    <recommendedName>
        <fullName evidence="3">C2H2-type domain-containing protein</fullName>
    </recommendedName>
</protein>
<dbReference type="PROSITE" id="PS50157">
    <property type="entry name" value="ZINC_FINGER_C2H2_2"/>
    <property type="match status" value="1"/>
</dbReference>
<comment type="caution">
    <text evidence="4">The sequence shown here is derived from an EMBL/GenBank/DDBJ whole genome shotgun (WGS) entry which is preliminary data.</text>
</comment>
<feature type="compositionally biased region" description="Polar residues" evidence="2">
    <location>
        <begin position="70"/>
        <end position="89"/>
    </location>
</feature>
<dbReference type="PANTHER" id="PTHR19446">
    <property type="entry name" value="REVERSE TRANSCRIPTASES"/>
    <property type="match status" value="1"/>
</dbReference>
<feature type="region of interest" description="Disordered" evidence="2">
    <location>
        <begin position="445"/>
        <end position="465"/>
    </location>
</feature>
<feature type="region of interest" description="Disordered" evidence="2">
    <location>
        <begin position="1"/>
        <end position="130"/>
    </location>
</feature>
<proteinExistence type="predicted"/>
<dbReference type="Proteomes" id="UP000827092">
    <property type="component" value="Unassembled WGS sequence"/>
</dbReference>
<dbReference type="PROSITE" id="PS00028">
    <property type="entry name" value="ZINC_FINGER_C2H2_1"/>
    <property type="match status" value="1"/>
</dbReference>
<keyword evidence="1" id="KW-0862">Zinc</keyword>
<evidence type="ECO:0000256" key="2">
    <source>
        <dbReference type="SAM" id="MobiDB-lite"/>
    </source>
</evidence>
<keyword evidence="1" id="KW-0479">Metal-binding</keyword>
<evidence type="ECO:0000313" key="4">
    <source>
        <dbReference type="EMBL" id="KAG8175812.1"/>
    </source>
</evidence>
<reference evidence="4 5" key="1">
    <citation type="journal article" date="2022" name="Nat. Ecol. Evol.">
        <title>A masculinizing supergene underlies an exaggerated male reproductive morph in a spider.</title>
        <authorList>
            <person name="Hendrickx F."/>
            <person name="De Corte Z."/>
            <person name="Sonet G."/>
            <person name="Van Belleghem S.M."/>
            <person name="Kostlbacher S."/>
            <person name="Vangestel C."/>
        </authorList>
    </citation>
    <scope>NUCLEOTIDE SEQUENCE [LARGE SCALE GENOMIC DNA]</scope>
    <source>
        <strain evidence="4">W744_W776</strain>
    </source>
</reference>
<evidence type="ECO:0000313" key="5">
    <source>
        <dbReference type="Proteomes" id="UP000827092"/>
    </source>
</evidence>
<dbReference type="InterPro" id="IPR013087">
    <property type="entry name" value="Znf_C2H2_type"/>
</dbReference>
<evidence type="ECO:0000259" key="3">
    <source>
        <dbReference type="PROSITE" id="PS50157"/>
    </source>
</evidence>
<dbReference type="GO" id="GO:0008270">
    <property type="term" value="F:zinc ion binding"/>
    <property type="evidence" value="ECO:0007669"/>
    <property type="project" value="UniProtKB-KW"/>
</dbReference>
<name>A0AAV6TUN4_9ARAC</name>
<keyword evidence="1" id="KW-0863">Zinc-finger</keyword>
<sequence>MPSTSTMSPPSPSPQAQPARDTRMGTIDEMAEWIAAADLPAPPTKKRRRRISSGSDSDIDPAALEELRRNNTPNPSTQSSIQHSPSIPASSAPFLASGLDSASAIDYDVPPSHQTPSPPRDDDSSPLDDFTSPLGAFLSSNFTFDDVLWSEFEDLLGELTTRIAELVKLPPIRDDSGKPPPTPIDAGDHRTIQRLYKRNRRRAIRLITEGEGSRCHLESHVILQHFEEVFKPSTFDPAVFPQATGRSTVPMDPFTPDEVKARLYRFENSAPVPDRISYAHLKEVDPSCLILAKIINICMRARRISSQWKTSKNIVLHKKGDPEVVSNWRPISLCSTMYKLLTGCLATRLTNWLSAEEVLSTAQKGFMPFDGTFEHHFLVSREIRRTKTSGEELCLAQIDLANALGNTTPVDPPTFIARPKDKAFSCSVCGWKFSKYPAFRRHKATHKQGTPNVTPAVHHAPVNPGPSSATTFAGALIAHHKRHHAPPPNKKVFPCRACKADPFSR</sequence>
<keyword evidence="5" id="KW-1185">Reference proteome</keyword>